<keyword evidence="6 9" id="KW-0472">Membrane</keyword>
<proteinExistence type="predicted"/>
<evidence type="ECO:0000256" key="1">
    <source>
        <dbReference type="ARBA" id="ARBA00004141"/>
    </source>
</evidence>
<gene>
    <name evidence="11" type="ORF">GA0111570_1184</name>
</gene>
<evidence type="ECO:0000256" key="4">
    <source>
        <dbReference type="ARBA" id="ARBA00022746"/>
    </source>
</evidence>
<evidence type="ECO:0000256" key="2">
    <source>
        <dbReference type="ARBA" id="ARBA00004829"/>
    </source>
</evidence>
<keyword evidence="12" id="KW-1185">Reference proteome</keyword>
<keyword evidence="5 9" id="KW-1133">Transmembrane helix</keyword>
<feature type="region of interest" description="Disordered" evidence="8">
    <location>
        <begin position="102"/>
        <end position="134"/>
    </location>
</feature>
<dbReference type="GO" id="GO:0016872">
    <property type="term" value="F:intramolecular lyase activity"/>
    <property type="evidence" value="ECO:0007669"/>
    <property type="project" value="InterPro"/>
</dbReference>
<evidence type="ECO:0000256" key="6">
    <source>
        <dbReference type="ARBA" id="ARBA00023136"/>
    </source>
</evidence>
<comment type="subcellular location">
    <subcellularLocation>
        <location evidence="1">Membrane</location>
        <topology evidence="1">Multi-pass membrane protein</topology>
    </subcellularLocation>
</comment>
<evidence type="ECO:0000256" key="5">
    <source>
        <dbReference type="ARBA" id="ARBA00022989"/>
    </source>
</evidence>
<evidence type="ECO:0000256" key="8">
    <source>
        <dbReference type="SAM" id="MobiDB-lite"/>
    </source>
</evidence>
<keyword evidence="7" id="KW-0413">Isomerase</keyword>
<evidence type="ECO:0000259" key="10">
    <source>
        <dbReference type="Pfam" id="PF18916"/>
    </source>
</evidence>
<keyword evidence="4" id="KW-0125">Carotenoid biosynthesis</keyword>
<dbReference type="GO" id="GO:0016117">
    <property type="term" value="P:carotenoid biosynthetic process"/>
    <property type="evidence" value="ECO:0007669"/>
    <property type="project" value="UniProtKB-KW"/>
</dbReference>
<feature type="domain" description="Lycopene cyclase" evidence="10">
    <location>
        <begin position="6"/>
        <end position="93"/>
    </location>
</feature>
<evidence type="ECO:0000256" key="9">
    <source>
        <dbReference type="SAM" id="Phobius"/>
    </source>
</evidence>
<reference evidence="11 12" key="1">
    <citation type="submission" date="2016-06" db="EMBL/GenBank/DDBJ databases">
        <authorList>
            <person name="Olsen C.W."/>
            <person name="Carey S."/>
            <person name="Hinshaw L."/>
            <person name="Karasin A.I."/>
        </authorList>
    </citation>
    <scope>NUCLEOTIDE SEQUENCE [LARGE SCALE GENOMIC DNA]</scope>
    <source>
        <strain evidence="11 12">LZ-22</strain>
    </source>
</reference>
<dbReference type="OrthoDB" id="3402548at2"/>
<keyword evidence="3 9" id="KW-0812">Transmembrane</keyword>
<dbReference type="RefSeq" id="WP_092613816.1">
    <property type="nucleotide sequence ID" value="NZ_FMYF01000018.1"/>
</dbReference>
<feature type="transmembrane region" description="Helical" evidence="9">
    <location>
        <begin position="31"/>
        <end position="51"/>
    </location>
</feature>
<evidence type="ECO:0000256" key="7">
    <source>
        <dbReference type="ARBA" id="ARBA00023235"/>
    </source>
</evidence>
<feature type="transmembrane region" description="Helical" evidence="9">
    <location>
        <begin position="6"/>
        <end position="24"/>
    </location>
</feature>
<feature type="compositionally biased region" description="Basic and acidic residues" evidence="8">
    <location>
        <begin position="114"/>
        <end position="134"/>
    </location>
</feature>
<dbReference type="EMBL" id="FMYF01000018">
    <property type="protein sequence ID" value="SDC07124.1"/>
    <property type="molecule type" value="Genomic_DNA"/>
</dbReference>
<organism evidence="11 12">
    <name type="scientific">Raineyella antarctica</name>
    <dbReference type="NCBI Taxonomy" id="1577474"/>
    <lineage>
        <taxon>Bacteria</taxon>
        <taxon>Bacillati</taxon>
        <taxon>Actinomycetota</taxon>
        <taxon>Actinomycetes</taxon>
        <taxon>Propionibacteriales</taxon>
        <taxon>Propionibacteriaceae</taxon>
        <taxon>Raineyella</taxon>
    </lineage>
</organism>
<dbReference type="GO" id="GO:0016020">
    <property type="term" value="C:membrane"/>
    <property type="evidence" value="ECO:0007669"/>
    <property type="project" value="UniProtKB-SubCell"/>
</dbReference>
<sequence>MPEYTVLTVVSVVAVVALELLWLRTGLFRRAQYWIAMAIIFAFQTLVDGWLTKLSDPIVQYAPEQMLGIRAPWDIPIEDFGFGFSMVTLTLLLWVRLNRRAEARRSGTAPTEQRPTEQPRPEMTRPDATRVDDR</sequence>
<dbReference type="AlphaFoldDB" id="A0A1G6IKY0"/>
<evidence type="ECO:0000313" key="11">
    <source>
        <dbReference type="EMBL" id="SDC07124.1"/>
    </source>
</evidence>
<feature type="transmembrane region" description="Helical" evidence="9">
    <location>
        <begin position="80"/>
        <end position="97"/>
    </location>
</feature>
<accession>A0A1G6IKY0</accession>
<name>A0A1G6IKY0_9ACTN</name>
<dbReference type="Proteomes" id="UP000199086">
    <property type="component" value="Unassembled WGS sequence"/>
</dbReference>
<evidence type="ECO:0000256" key="3">
    <source>
        <dbReference type="ARBA" id="ARBA00022692"/>
    </source>
</evidence>
<dbReference type="Pfam" id="PF18916">
    <property type="entry name" value="Lycopene_cyc"/>
    <property type="match status" value="1"/>
</dbReference>
<dbReference type="InterPro" id="IPR017825">
    <property type="entry name" value="Lycopene_cyclase_dom"/>
</dbReference>
<protein>
    <submittedName>
        <fullName evidence="11">Lycopene cyclase domain-containing protein</fullName>
    </submittedName>
</protein>
<dbReference type="GO" id="GO:0045436">
    <property type="term" value="F:lycopene beta cyclase activity"/>
    <property type="evidence" value="ECO:0007669"/>
    <property type="project" value="UniProtKB-ARBA"/>
</dbReference>
<comment type="pathway">
    <text evidence="2">Carotenoid biosynthesis.</text>
</comment>
<dbReference type="STRING" id="1577474.GA0111570_1184"/>
<dbReference type="NCBIfam" id="TIGR03462">
    <property type="entry name" value="CarR_dom_SF"/>
    <property type="match status" value="1"/>
</dbReference>
<evidence type="ECO:0000313" key="12">
    <source>
        <dbReference type="Proteomes" id="UP000199086"/>
    </source>
</evidence>